<organism evidence="3 5">
    <name type="scientific">Pandoraea apista</name>
    <dbReference type="NCBI Taxonomy" id="93218"/>
    <lineage>
        <taxon>Bacteria</taxon>
        <taxon>Pseudomonadati</taxon>
        <taxon>Pseudomonadota</taxon>
        <taxon>Betaproteobacteria</taxon>
        <taxon>Burkholderiales</taxon>
        <taxon>Burkholderiaceae</taxon>
        <taxon>Pandoraea</taxon>
    </lineage>
</organism>
<protein>
    <recommendedName>
        <fullName evidence="6">Lipoprotein</fullName>
    </recommendedName>
</protein>
<accession>A0A5E5PDH2</accession>
<dbReference type="AlphaFoldDB" id="A0A5E5PDH2"/>
<dbReference type="GeneID" id="47015513"/>
<dbReference type="RefSeq" id="WP_042115264.1">
    <property type="nucleotide sequence ID" value="NZ_CABPSX010000017.1"/>
</dbReference>
<evidence type="ECO:0000313" key="4">
    <source>
        <dbReference type="Proteomes" id="UP000270216"/>
    </source>
</evidence>
<dbReference type="EMBL" id="RWHX01000005">
    <property type="protein sequence ID" value="RSK84729.1"/>
    <property type="molecule type" value="Genomic_DNA"/>
</dbReference>
<name>A0A5E5PDH2_9BURK</name>
<dbReference type="KEGG" id="papi:SG18_15795"/>
<dbReference type="Proteomes" id="UP000270216">
    <property type="component" value="Unassembled WGS sequence"/>
</dbReference>
<keyword evidence="1" id="KW-0732">Signal</keyword>
<reference evidence="3 5" key="2">
    <citation type="submission" date="2019-08" db="EMBL/GenBank/DDBJ databases">
        <authorList>
            <person name="Peeters C."/>
        </authorList>
    </citation>
    <scope>NUCLEOTIDE SEQUENCE [LARGE SCALE GENOMIC DNA]</scope>
    <source>
        <strain evidence="3 5">LMG 18089</strain>
    </source>
</reference>
<keyword evidence="4" id="KW-1185">Reference proteome</keyword>
<proteinExistence type="predicted"/>
<evidence type="ECO:0000256" key="1">
    <source>
        <dbReference type="SAM" id="SignalP"/>
    </source>
</evidence>
<evidence type="ECO:0000313" key="3">
    <source>
        <dbReference type="EMBL" id="VVG74175.1"/>
    </source>
</evidence>
<evidence type="ECO:0000313" key="2">
    <source>
        <dbReference type="EMBL" id="RSK84729.1"/>
    </source>
</evidence>
<dbReference type="EMBL" id="CABPSX010000017">
    <property type="protein sequence ID" value="VVG74175.1"/>
    <property type="molecule type" value="Genomic_DNA"/>
</dbReference>
<dbReference type="Proteomes" id="UP000364291">
    <property type="component" value="Unassembled WGS sequence"/>
</dbReference>
<dbReference type="OrthoDB" id="8938777at2"/>
<feature type="chain" id="PRO_5025374701" description="Lipoprotein" evidence="1">
    <location>
        <begin position="22"/>
        <end position="239"/>
    </location>
</feature>
<feature type="signal peptide" evidence="1">
    <location>
        <begin position="1"/>
        <end position="21"/>
    </location>
</feature>
<evidence type="ECO:0008006" key="6">
    <source>
        <dbReference type="Google" id="ProtNLM"/>
    </source>
</evidence>
<sequence>MFVKTVLGALAGVALINATWAEDTGDWITIAETQKSVWQGKKGSGALSNVDGKKNNGYKYLYQVRNKSKNTFDYAQAVVLLDACRKGFGYVYYNGMEGQFLGKDQFVRFGPTVADNLGSTACQSWDSDTNKVSLAEKGDSWEFAAQVEKSGNKVFLKRDTLRKRTFKGKPSVSILSRFDNLREKTYEYSEFVIASADCERGYGTLYELNFDGGISDKWDIALNGESVASVVGGVVCNKR</sequence>
<reference evidence="2 4" key="1">
    <citation type="submission" date="2018-12" db="EMBL/GenBank/DDBJ databases">
        <title>Whole genome sequence of a Pandoraea apista isolate from a patient with cystic fibrosis.</title>
        <authorList>
            <person name="Kenna D.T."/>
            <person name="Turton J.F."/>
        </authorList>
    </citation>
    <scope>NUCLEOTIDE SEQUENCE [LARGE SCALE GENOMIC DNA]</scope>
    <source>
        <strain evidence="2 4">Pa13324</strain>
    </source>
</reference>
<gene>
    <name evidence="2" type="ORF">EJE83_04870</name>
    <name evidence="3" type="ORF">PAP18089_05187</name>
</gene>
<evidence type="ECO:0000313" key="5">
    <source>
        <dbReference type="Proteomes" id="UP000364291"/>
    </source>
</evidence>